<dbReference type="PANTHER" id="PTHR38459:SF1">
    <property type="entry name" value="PROPHAGE BACTOPRENOL-LINKED GLUCOSE TRANSLOCASE HOMOLOG"/>
    <property type="match status" value="1"/>
</dbReference>
<gene>
    <name evidence="8" type="ORF">SAMN04488242_0684</name>
</gene>
<evidence type="ECO:0000256" key="5">
    <source>
        <dbReference type="ARBA" id="ARBA00023136"/>
    </source>
</evidence>
<organism evidence="8 9">
    <name type="scientific">Tessaracoccus oleiagri</name>
    <dbReference type="NCBI Taxonomy" id="686624"/>
    <lineage>
        <taxon>Bacteria</taxon>
        <taxon>Bacillati</taxon>
        <taxon>Actinomycetota</taxon>
        <taxon>Actinomycetes</taxon>
        <taxon>Propionibacteriales</taxon>
        <taxon>Propionibacteriaceae</taxon>
        <taxon>Tessaracoccus</taxon>
    </lineage>
</organism>
<keyword evidence="5 6" id="KW-0472">Membrane</keyword>
<feature type="domain" description="GtrA/DPMS transmembrane" evidence="7">
    <location>
        <begin position="42"/>
        <end position="155"/>
    </location>
</feature>
<dbReference type="InterPro" id="IPR007267">
    <property type="entry name" value="GtrA_DPMS_TM"/>
</dbReference>
<reference evidence="8 9" key="1">
    <citation type="submission" date="2016-10" db="EMBL/GenBank/DDBJ databases">
        <authorList>
            <person name="de Groot N.N."/>
        </authorList>
    </citation>
    <scope>NUCLEOTIDE SEQUENCE [LARGE SCALE GENOMIC DNA]</scope>
    <source>
        <strain evidence="8 9">CGMCC 1.9159</strain>
    </source>
</reference>
<feature type="transmembrane region" description="Helical" evidence="6">
    <location>
        <begin position="66"/>
        <end position="84"/>
    </location>
</feature>
<evidence type="ECO:0000259" key="7">
    <source>
        <dbReference type="Pfam" id="PF04138"/>
    </source>
</evidence>
<dbReference type="PANTHER" id="PTHR38459">
    <property type="entry name" value="PROPHAGE BACTOPRENOL-LINKED GLUCOSE TRANSLOCASE HOMOLOG"/>
    <property type="match status" value="1"/>
</dbReference>
<comment type="subcellular location">
    <subcellularLocation>
        <location evidence="1">Membrane</location>
        <topology evidence="1">Multi-pass membrane protein</topology>
    </subcellularLocation>
</comment>
<evidence type="ECO:0000256" key="2">
    <source>
        <dbReference type="ARBA" id="ARBA00009399"/>
    </source>
</evidence>
<dbReference type="InterPro" id="IPR051401">
    <property type="entry name" value="GtrA_CellWall_Glycosyl"/>
</dbReference>
<dbReference type="GO" id="GO:0005886">
    <property type="term" value="C:plasma membrane"/>
    <property type="evidence" value="ECO:0007669"/>
    <property type="project" value="TreeGrafter"/>
</dbReference>
<dbReference type="STRING" id="686624.SAMN04488242_0684"/>
<keyword evidence="3 6" id="KW-0812">Transmembrane</keyword>
<evidence type="ECO:0000256" key="6">
    <source>
        <dbReference type="SAM" id="Phobius"/>
    </source>
</evidence>
<accession>A0A1G9I2W8</accession>
<name>A0A1G9I2W8_9ACTN</name>
<evidence type="ECO:0000256" key="4">
    <source>
        <dbReference type="ARBA" id="ARBA00022989"/>
    </source>
</evidence>
<feature type="transmembrane region" description="Helical" evidence="6">
    <location>
        <begin position="105"/>
        <end position="124"/>
    </location>
</feature>
<keyword evidence="9" id="KW-1185">Reference proteome</keyword>
<evidence type="ECO:0000313" key="9">
    <source>
        <dbReference type="Proteomes" id="UP000199475"/>
    </source>
</evidence>
<comment type="similarity">
    <text evidence="2">Belongs to the GtrA family.</text>
</comment>
<feature type="transmembrane region" description="Helical" evidence="6">
    <location>
        <begin position="39"/>
        <end position="60"/>
    </location>
</feature>
<keyword evidence="4 6" id="KW-1133">Transmembrane helix</keyword>
<dbReference type="GO" id="GO:0000271">
    <property type="term" value="P:polysaccharide biosynthetic process"/>
    <property type="evidence" value="ECO:0007669"/>
    <property type="project" value="InterPro"/>
</dbReference>
<evidence type="ECO:0000256" key="1">
    <source>
        <dbReference type="ARBA" id="ARBA00004141"/>
    </source>
</evidence>
<evidence type="ECO:0000256" key="3">
    <source>
        <dbReference type="ARBA" id="ARBA00022692"/>
    </source>
</evidence>
<proteinExistence type="inferred from homology"/>
<dbReference type="EMBL" id="FNGP01000001">
    <property type="protein sequence ID" value="SDL19396.1"/>
    <property type="molecule type" value="Genomic_DNA"/>
</dbReference>
<protein>
    <submittedName>
        <fullName evidence="8">Putative flippase GtrA (Transmembrane translocase of bactoprenol-linked glucose)</fullName>
    </submittedName>
</protein>
<dbReference type="AlphaFoldDB" id="A0A1G9I2W8"/>
<sequence length="177" mass="19393">MADVSDTTYGPAAEAFGRFTARVHSVLPGFLGRWLPKTFVGFAMINLSTFGLDLFLLWLTHHIMGLPYPFAVSISFGIAAAIAFGLNKVLNFRARGDVGKQSGKYVLVMVSNYLIWIVGFSSFLEWAGVHYLVSRVLAGAAEGVYIYLCSRLWVFRRRARLLVAAAPTPAVEPAMGV</sequence>
<feature type="transmembrane region" description="Helical" evidence="6">
    <location>
        <begin position="136"/>
        <end position="154"/>
    </location>
</feature>
<dbReference type="Proteomes" id="UP000199475">
    <property type="component" value="Unassembled WGS sequence"/>
</dbReference>
<evidence type="ECO:0000313" key="8">
    <source>
        <dbReference type="EMBL" id="SDL19396.1"/>
    </source>
</evidence>
<dbReference type="Pfam" id="PF04138">
    <property type="entry name" value="GtrA_DPMS_TM"/>
    <property type="match status" value="1"/>
</dbReference>